<evidence type="ECO:0000313" key="2">
    <source>
        <dbReference type="Proteomes" id="UP000306370"/>
    </source>
</evidence>
<sequence length="325" mass="37063">MINDNTLNFIRFSSGFNNLKKEELEIFAENEIFELNEYNASEEEQREHFYTLLQSTDGAQGVEQEDGKYIHTAWAYSSDGTDRFSIVYPRLNLLERTKDFSGDWWNSTAWDKSGTYKGLTVMSYNGAYNTGITKGFTIPSDGIYSLSMLVKVKAGYVGQFIVETYKPTGIPPIIKDVTNTGGKFVTQSYTGSFKAGQEIAMYFRFNSEAKAKGGLEVAGHKIEHGEPPTPWMPAASEVTKSDWPIYMGQYTDYTLEDSIDPSSYTWRKIQGKYFYTLEDVNTNGTLKSYIIECLKLSLQTRWGNNLEYHIDRKTKYLNKLTGMQL</sequence>
<evidence type="ECO:0000313" key="1">
    <source>
        <dbReference type="EMBL" id="QBQ82021.1"/>
    </source>
</evidence>
<protein>
    <submittedName>
        <fullName evidence="1">Neck passage structure</fullName>
    </submittedName>
</protein>
<reference evidence="1 2" key="1">
    <citation type="submission" date="2018-12" db="EMBL/GenBank/DDBJ databases">
        <title>Whey sample dairy phages.</title>
        <authorList>
            <person name="Hayes S."/>
        </authorList>
    </citation>
    <scope>NUCLEOTIDE SEQUENCE [LARGE SCALE GENOMIC DNA]</scope>
</reference>
<accession>A0A482N5Z3</accession>
<proteinExistence type="predicted"/>
<dbReference type="EMBL" id="MK301443">
    <property type="protein sequence ID" value="QBQ82021.1"/>
    <property type="molecule type" value="Genomic_DNA"/>
</dbReference>
<gene>
    <name evidence="1" type="ORF">CW09_002</name>
</gene>
<dbReference type="Proteomes" id="UP000306370">
    <property type="component" value="Genome"/>
</dbReference>
<organism evidence="1 2">
    <name type="scientific">Lactococcus phage CW09</name>
    <dbReference type="NCBI Taxonomy" id="2500818"/>
    <lineage>
        <taxon>Viruses</taxon>
        <taxon>Duplodnaviria</taxon>
        <taxon>Heunggongvirae</taxon>
        <taxon>Uroviricota</taxon>
        <taxon>Caudoviricetes</taxon>
        <taxon>Ceduovirus</taxon>
        <taxon>Ceduovirus cv20R03M</taxon>
    </lineage>
</organism>
<name>A0A482N5Z3_9CAUD</name>